<sequence>MILLFCRFHVWDAMADQEPLGLGSAAKAFRPTASSVSKDVDDLRQKVTGMEERVEEQLSQLKDSLKSMLEEVLGTAAVSARLAETSPPPQLLDRDPYAQRTSVGQASGSSNESTRLKDLFERSRFEKTVRDAMKGNEITGPRDLKFMNTLTKWERCVEGFPPRWVREVVVYAFSGAAEHMFNAALLNGTLRVDASADERWNWAGQRFWSQATQDSVRVEYRGRKLKRDETLTSYHTDLRNLAAALQIPDTDLKVDFVEGLPKKYREMARLHANQQEYEGLLHELISNYGEKLEFSTYLKPTYGGARAQVVRAIEEDEYREISNFDEQSFAQAASQPSPADSVNAIAEAVARVLQASNVCFVCKQPGHWARECTDAAAKERQVGARTQFPTKDASGPGSA</sequence>
<evidence type="ECO:0000256" key="1">
    <source>
        <dbReference type="PROSITE-ProRule" id="PRU00047"/>
    </source>
</evidence>
<name>A0A5J4YLS7_PORPP</name>
<evidence type="ECO:0000256" key="2">
    <source>
        <dbReference type="SAM" id="Coils"/>
    </source>
</evidence>
<protein>
    <recommendedName>
        <fullName evidence="4">CCHC-type domain-containing protein</fullName>
    </recommendedName>
</protein>
<dbReference type="InterPro" id="IPR001878">
    <property type="entry name" value="Znf_CCHC"/>
</dbReference>
<evidence type="ECO:0000313" key="5">
    <source>
        <dbReference type="EMBL" id="KAA8491603.1"/>
    </source>
</evidence>
<evidence type="ECO:0000313" key="6">
    <source>
        <dbReference type="Proteomes" id="UP000324585"/>
    </source>
</evidence>
<evidence type="ECO:0000256" key="3">
    <source>
        <dbReference type="SAM" id="MobiDB-lite"/>
    </source>
</evidence>
<dbReference type="GO" id="GO:0003676">
    <property type="term" value="F:nucleic acid binding"/>
    <property type="evidence" value="ECO:0007669"/>
    <property type="project" value="InterPro"/>
</dbReference>
<feature type="compositionally biased region" description="Polar residues" evidence="3">
    <location>
        <begin position="99"/>
        <end position="113"/>
    </location>
</feature>
<feature type="domain" description="CCHC-type" evidence="4">
    <location>
        <begin position="359"/>
        <end position="374"/>
    </location>
</feature>
<dbReference type="PROSITE" id="PS50158">
    <property type="entry name" value="ZF_CCHC"/>
    <property type="match status" value="1"/>
</dbReference>
<dbReference type="SMART" id="SM00343">
    <property type="entry name" value="ZnF_C2HC"/>
    <property type="match status" value="1"/>
</dbReference>
<dbReference type="Pfam" id="PF00098">
    <property type="entry name" value="zf-CCHC"/>
    <property type="match status" value="1"/>
</dbReference>
<keyword evidence="1" id="KW-0863">Zinc-finger</keyword>
<keyword evidence="1" id="KW-0479">Metal-binding</keyword>
<reference evidence="6" key="1">
    <citation type="journal article" date="2019" name="Nat. Commun.">
        <title>Expansion of phycobilisome linker gene families in mesophilic red algae.</title>
        <authorList>
            <person name="Lee J."/>
            <person name="Kim D."/>
            <person name="Bhattacharya D."/>
            <person name="Yoon H.S."/>
        </authorList>
    </citation>
    <scope>NUCLEOTIDE SEQUENCE [LARGE SCALE GENOMIC DNA]</scope>
    <source>
        <strain evidence="6">CCMP 1328</strain>
    </source>
</reference>
<gene>
    <name evidence="5" type="ORF">FVE85_9650</name>
</gene>
<comment type="caution">
    <text evidence="5">The sequence shown here is derived from an EMBL/GenBank/DDBJ whole genome shotgun (WGS) entry which is preliminary data.</text>
</comment>
<keyword evidence="6" id="KW-1185">Reference proteome</keyword>
<evidence type="ECO:0000259" key="4">
    <source>
        <dbReference type="PROSITE" id="PS50158"/>
    </source>
</evidence>
<dbReference type="EMBL" id="VRMN01000012">
    <property type="protein sequence ID" value="KAA8491603.1"/>
    <property type="molecule type" value="Genomic_DNA"/>
</dbReference>
<keyword evidence="1" id="KW-0862">Zinc</keyword>
<proteinExistence type="predicted"/>
<accession>A0A5J4YLS7</accession>
<dbReference type="InterPro" id="IPR036875">
    <property type="entry name" value="Znf_CCHC_sf"/>
</dbReference>
<dbReference type="GO" id="GO:0008270">
    <property type="term" value="F:zinc ion binding"/>
    <property type="evidence" value="ECO:0007669"/>
    <property type="project" value="UniProtKB-KW"/>
</dbReference>
<dbReference type="OrthoDB" id="1099063at2759"/>
<dbReference type="Gene3D" id="4.10.60.10">
    <property type="entry name" value="Zinc finger, CCHC-type"/>
    <property type="match status" value="1"/>
</dbReference>
<feature type="region of interest" description="Disordered" evidence="3">
    <location>
        <begin position="380"/>
        <end position="399"/>
    </location>
</feature>
<dbReference type="SUPFAM" id="SSF57756">
    <property type="entry name" value="Retrovirus zinc finger-like domains"/>
    <property type="match status" value="1"/>
</dbReference>
<dbReference type="Proteomes" id="UP000324585">
    <property type="component" value="Unassembled WGS sequence"/>
</dbReference>
<dbReference type="AlphaFoldDB" id="A0A5J4YLS7"/>
<keyword evidence="2" id="KW-0175">Coiled coil</keyword>
<organism evidence="5 6">
    <name type="scientific">Porphyridium purpureum</name>
    <name type="common">Red alga</name>
    <name type="synonym">Porphyridium cruentum</name>
    <dbReference type="NCBI Taxonomy" id="35688"/>
    <lineage>
        <taxon>Eukaryota</taxon>
        <taxon>Rhodophyta</taxon>
        <taxon>Bangiophyceae</taxon>
        <taxon>Porphyridiales</taxon>
        <taxon>Porphyridiaceae</taxon>
        <taxon>Porphyridium</taxon>
    </lineage>
</organism>
<feature type="coiled-coil region" evidence="2">
    <location>
        <begin position="40"/>
        <end position="71"/>
    </location>
</feature>
<feature type="region of interest" description="Disordered" evidence="3">
    <location>
        <begin position="84"/>
        <end position="114"/>
    </location>
</feature>